<evidence type="ECO:0000313" key="3">
    <source>
        <dbReference type="Proteomes" id="UP001176941"/>
    </source>
</evidence>
<evidence type="ECO:0000256" key="1">
    <source>
        <dbReference type="SAM" id="MobiDB-lite"/>
    </source>
</evidence>
<sequence length="133" mass="14660">MVSRSSISELESTAFAQQYARFSAVRCAGKAVIRVCHCFTRAPPVAGTGCEKRCGAAALEIFCSAVFRGLVSSETAPAEGMARVRGIDQHVPHPRTCDTLRRRQATHRRTYNGSTCPTSQSRSCHDRRHEETF</sequence>
<name>A0ABN8XLK4_RANTA</name>
<comment type="caution">
    <text evidence="2">The sequence shown here is derived from an EMBL/GenBank/DDBJ whole genome shotgun (WGS) entry which is preliminary data.</text>
</comment>
<evidence type="ECO:0000313" key="2">
    <source>
        <dbReference type="EMBL" id="CAI9149073.1"/>
    </source>
</evidence>
<gene>
    <name evidence="2" type="ORF">MRATA1EN1_LOCUS30691</name>
</gene>
<feature type="compositionally biased region" description="Basic and acidic residues" evidence="1">
    <location>
        <begin position="123"/>
        <end position="133"/>
    </location>
</feature>
<reference evidence="2" key="1">
    <citation type="submission" date="2023-04" db="EMBL/GenBank/DDBJ databases">
        <authorList>
            <consortium name="ELIXIR-Norway"/>
        </authorList>
    </citation>
    <scope>NUCLEOTIDE SEQUENCE [LARGE SCALE GENOMIC DNA]</scope>
</reference>
<proteinExistence type="predicted"/>
<accession>A0ABN8XLK4</accession>
<protein>
    <submittedName>
        <fullName evidence="2">Uncharacterized protein</fullName>
    </submittedName>
</protein>
<dbReference type="EMBL" id="CATKSN020000120">
    <property type="protein sequence ID" value="CAI9149073.1"/>
    <property type="molecule type" value="Genomic_DNA"/>
</dbReference>
<organism evidence="2 3">
    <name type="scientific">Rangifer tarandus platyrhynchus</name>
    <name type="common">Svalbard reindeer</name>
    <dbReference type="NCBI Taxonomy" id="3082113"/>
    <lineage>
        <taxon>Eukaryota</taxon>
        <taxon>Metazoa</taxon>
        <taxon>Chordata</taxon>
        <taxon>Craniata</taxon>
        <taxon>Vertebrata</taxon>
        <taxon>Euteleostomi</taxon>
        <taxon>Mammalia</taxon>
        <taxon>Eutheria</taxon>
        <taxon>Laurasiatheria</taxon>
        <taxon>Artiodactyla</taxon>
        <taxon>Ruminantia</taxon>
        <taxon>Pecora</taxon>
        <taxon>Cervidae</taxon>
        <taxon>Odocoileinae</taxon>
        <taxon>Rangifer</taxon>
    </lineage>
</organism>
<dbReference type="Proteomes" id="UP001176941">
    <property type="component" value="Unassembled WGS sequence"/>
</dbReference>
<keyword evidence="3" id="KW-1185">Reference proteome</keyword>
<feature type="compositionally biased region" description="Polar residues" evidence="1">
    <location>
        <begin position="111"/>
        <end position="122"/>
    </location>
</feature>
<feature type="region of interest" description="Disordered" evidence="1">
    <location>
        <begin position="109"/>
        <end position="133"/>
    </location>
</feature>